<dbReference type="SMART" id="SM00086">
    <property type="entry name" value="PAC"/>
    <property type="match status" value="2"/>
</dbReference>
<dbReference type="CDD" id="cd01949">
    <property type="entry name" value="GGDEF"/>
    <property type="match status" value="1"/>
</dbReference>
<dbReference type="Gene3D" id="2.130.10.10">
    <property type="entry name" value="YVTN repeat-like/Quinoprotein amine dehydrogenase"/>
    <property type="match status" value="2"/>
</dbReference>
<feature type="domain" description="PAC" evidence="4">
    <location>
        <begin position="989"/>
        <end position="1041"/>
    </location>
</feature>
<dbReference type="CDD" id="cd01948">
    <property type="entry name" value="EAL"/>
    <property type="match status" value="1"/>
</dbReference>
<dbReference type="InterPro" id="IPR001610">
    <property type="entry name" value="PAC"/>
</dbReference>
<dbReference type="InterPro" id="IPR015943">
    <property type="entry name" value="WD40/YVTN_repeat-like_dom_sf"/>
</dbReference>
<comment type="caution">
    <text evidence="7">The sequence shown here is derived from an EMBL/GenBank/DDBJ whole genome shotgun (WGS) entry which is preliminary data.</text>
</comment>
<dbReference type="FunFam" id="3.30.70.270:FF:000001">
    <property type="entry name" value="Diguanylate cyclase domain protein"/>
    <property type="match status" value="1"/>
</dbReference>
<accession>A0A3L8PZN6</accession>
<dbReference type="InterPro" id="IPR000700">
    <property type="entry name" value="PAS-assoc_C"/>
</dbReference>
<dbReference type="SMART" id="SM00091">
    <property type="entry name" value="PAS"/>
    <property type="match status" value="1"/>
</dbReference>
<dbReference type="PROSITE" id="PS50883">
    <property type="entry name" value="EAL"/>
    <property type="match status" value="1"/>
</dbReference>
<reference evidence="7 8" key="1">
    <citation type="submission" date="2018-09" db="EMBL/GenBank/DDBJ databases">
        <title>Phylogeny of the Shewanellaceae, and recommendation for two new genera, Pseudoshewanella and Parashewanella.</title>
        <authorList>
            <person name="Wang G."/>
        </authorList>
    </citation>
    <scope>NUCLEOTIDE SEQUENCE [LARGE SCALE GENOMIC DNA]</scope>
    <source>
        <strain evidence="7 8">C51</strain>
    </source>
</reference>
<keyword evidence="2" id="KW-0732">Signal</keyword>
<dbReference type="CDD" id="cd00130">
    <property type="entry name" value="PAS"/>
    <property type="match status" value="2"/>
</dbReference>
<dbReference type="InterPro" id="IPR035919">
    <property type="entry name" value="EAL_sf"/>
</dbReference>
<dbReference type="NCBIfam" id="TIGR00254">
    <property type="entry name" value="GGDEF"/>
    <property type="match status" value="1"/>
</dbReference>
<evidence type="ECO:0000256" key="2">
    <source>
        <dbReference type="SAM" id="SignalP"/>
    </source>
</evidence>
<evidence type="ECO:0000259" key="6">
    <source>
        <dbReference type="PROSITE" id="PS50887"/>
    </source>
</evidence>
<evidence type="ECO:0000256" key="1">
    <source>
        <dbReference type="ARBA" id="ARBA00001946"/>
    </source>
</evidence>
<dbReference type="InterPro" id="IPR052155">
    <property type="entry name" value="Biofilm_reg_signaling"/>
</dbReference>
<dbReference type="SUPFAM" id="SSF55785">
    <property type="entry name" value="PYP-like sensor domain (PAS domain)"/>
    <property type="match status" value="2"/>
</dbReference>
<dbReference type="Pfam" id="PF13426">
    <property type="entry name" value="PAS_9"/>
    <property type="match status" value="1"/>
</dbReference>
<dbReference type="SUPFAM" id="SSF55073">
    <property type="entry name" value="Nucleotide cyclase"/>
    <property type="match status" value="1"/>
</dbReference>
<evidence type="ECO:0000259" key="5">
    <source>
        <dbReference type="PROSITE" id="PS50883"/>
    </source>
</evidence>
<evidence type="ECO:0000259" key="3">
    <source>
        <dbReference type="PROSITE" id="PS50112"/>
    </source>
</evidence>
<evidence type="ECO:0000259" key="4">
    <source>
        <dbReference type="PROSITE" id="PS50113"/>
    </source>
</evidence>
<dbReference type="GO" id="GO:0003824">
    <property type="term" value="F:catalytic activity"/>
    <property type="evidence" value="ECO:0007669"/>
    <property type="project" value="UniProtKB-ARBA"/>
</dbReference>
<protein>
    <submittedName>
        <fullName evidence="7">EAL domain-containing protein</fullName>
    </submittedName>
</protein>
<keyword evidence="8" id="KW-1185">Reference proteome</keyword>
<evidence type="ECO:0000313" key="8">
    <source>
        <dbReference type="Proteomes" id="UP000281474"/>
    </source>
</evidence>
<dbReference type="PANTHER" id="PTHR44757">
    <property type="entry name" value="DIGUANYLATE CYCLASE DGCP"/>
    <property type="match status" value="1"/>
</dbReference>
<dbReference type="SMART" id="SM00052">
    <property type="entry name" value="EAL"/>
    <property type="match status" value="1"/>
</dbReference>
<dbReference type="SUPFAM" id="SSF141868">
    <property type="entry name" value="EAL domain-like"/>
    <property type="match status" value="1"/>
</dbReference>
<feature type="domain" description="GGDEF" evidence="6">
    <location>
        <begin position="1073"/>
        <end position="1206"/>
    </location>
</feature>
<dbReference type="SUPFAM" id="SSF63829">
    <property type="entry name" value="Calcium-dependent phosphotriesterase"/>
    <property type="match status" value="1"/>
</dbReference>
<proteinExistence type="predicted"/>
<organism evidence="7 8">
    <name type="scientific">Parashewanella curva</name>
    <dbReference type="NCBI Taxonomy" id="2338552"/>
    <lineage>
        <taxon>Bacteria</taxon>
        <taxon>Pseudomonadati</taxon>
        <taxon>Pseudomonadota</taxon>
        <taxon>Gammaproteobacteria</taxon>
        <taxon>Alteromonadales</taxon>
        <taxon>Shewanellaceae</taxon>
        <taxon>Parashewanella</taxon>
    </lineage>
</organism>
<dbReference type="InterPro" id="IPR001633">
    <property type="entry name" value="EAL_dom"/>
</dbReference>
<comment type="cofactor">
    <cofactor evidence="1">
        <name>Mg(2+)</name>
        <dbReference type="ChEBI" id="CHEBI:18420"/>
    </cofactor>
</comment>
<feature type="domain" description="PAC" evidence="4">
    <location>
        <begin position="868"/>
        <end position="922"/>
    </location>
</feature>
<dbReference type="SMART" id="SM00267">
    <property type="entry name" value="GGDEF"/>
    <property type="match status" value="1"/>
</dbReference>
<dbReference type="InterPro" id="IPR013783">
    <property type="entry name" value="Ig-like_fold"/>
</dbReference>
<dbReference type="InterPro" id="IPR013655">
    <property type="entry name" value="PAS_fold_3"/>
</dbReference>
<dbReference type="InterPro" id="IPR011044">
    <property type="entry name" value="Quino_amine_DH_bsu"/>
</dbReference>
<dbReference type="PANTHER" id="PTHR44757:SF2">
    <property type="entry name" value="BIOFILM ARCHITECTURE MAINTENANCE PROTEIN MBAA"/>
    <property type="match status" value="1"/>
</dbReference>
<dbReference type="InterPro" id="IPR029787">
    <property type="entry name" value="Nucleotide_cyclase"/>
</dbReference>
<name>A0A3L8PZN6_9GAMM</name>
<dbReference type="Gene3D" id="3.20.20.450">
    <property type="entry name" value="EAL domain"/>
    <property type="match status" value="1"/>
</dbReference>
<sequence length="1476" mass="169568">MTKIPALLFCLFFMVFSGLSNAHSEHASRRMMNENDGLDTMVQKVIFDGDGFSWLLTEKGLFRAMNTGIEKVGSRQQEHFYNEFFVNGACLDDKQILVSTLSELFVFDERTNRFTELNHFRAFQGKPINGLAGVVKYGNRSFHLLTQQGRLYFVESLDKPATEIARLVTNDDFKFIGLVQMDEQHLLAYSENQIAVIDTKTFKVTIQSWSGKDAVINQIISDKKQHVWLAANNGLYRLQYDDSKISHKQHLKQAVFSVASDSHDELWLVTEKGMKIWSLTEQHLHDVEQGEQVEKLFADKTNLIWGIGNHRGVAIFNETPDFITDEISRKSEYMLPSQDIWNMYGDNDELWVATANYVVHINRKTHQVEPIMLPELAANETVFFIKPFQGSQLLLSSTDGLFILNPLTKHITRFADWAGTDSSLENKTTYDVVFDPEKSRYWFATSSGLYFWDIDSSQVVKSSILQKLPDQVESVRSLHLAADGKLWFARFKQFGFIQNDKVTKFDSDFFGFKTIPTISEIIQVDNNTLWFGTFNRGVFEYKTNDTRAESLNQRWGTHCEAVYFIRKVEERLFVGCDDKLIASNMLNTQQVTVLEQSDGLLKADFNEGSAFYHPDAGFYVGTTKGVMLLDPDKIKNRLINDGVFLAQITAYYPDREEIRLSPTKTEVFEPDVSLLSLKLATHDYLEANLNHLSYRFNKLGVESKQGFIQLSNHSVINLSSLAPGQYTLELYGDVNGMQNKKPYIYSFTILQNWWQSQQFKTVVSFSIFVLLGIFLMRHQARTRKTKVLNQELLNTQERLHQALKSSDSFLWEWEPKNLQVKLGNYNKIFDKDQNHSIRSVDELNIHPDDKAYVLEHWERMLTGKQDSFELEYRLQHRDGSWRWIRTKGRPTKVDIEDGTINTVSGISTDITSTRNLENKLSMIGESFENTSEGILIFDSEQQVILSNKAAQSIIGVEEKALIHRNFCDLLALEREEYCMDALLEDNPYWHGELAFITDGNPSCPVWVNLSAMQSRMQTEAHYVAVFSDITERKRTEAELRQLANYDGLTGLPNRTLFNRELAQAIHEAKQESQQLALMFLDLDRFKDINDTYGHSMGDAVLMEASKRLIDSIGKNTILCRFGGDEFVVLIKQVTDIAQLDHLASIILKQIETPFIINGREFYISTSIGISLFPDHALTAEGLIKNADLSMYHAKDEGRGNHQYYSLSRYQENQYQLQLEHDLRYAFKKHEFELNFQPQISVLDDDQIVGMEALLRWNHTQKGYIRPDIFIPVAEKCGLIVDIDRWVLFASLRQLAKWQGRYQRKFRLSINVSAAHFRQPDYVATVKSAIEQTGVSPSSVGLEITEGVLMNELNIAQSHLSELHAMGVEVAIDDFGTGYSSLAYLRNFKVNTLKIDRKFIIDIAHNRADQAIVNSIVELARNLKLKVVAEGIETYEQLEHLIGRGCYLMQGYYFSRPLDIKGIEQYLEHADELEREI</sequence>
<dbReference type="InterPro" id="IPR000160">
    <property type="entry name" value="GGDEF_dom"/>
</dbReference>
<feature type="signal peptide" evidence="2">
    <location>
        <begin position="1"/>
        <end position="22"/>
    </location>
</feature>
<dbReference type="PROSITE" id="PS50112">
    <property type="entry name" value="PAS"/>
    <property type="match status" value="1"/>
</dbReference>
<dbReference type="OrthoDB" id="9804951at2"/>
<gene>
    <name evidence="7" type="ORF">D5018_09340</name>
</gene>
<dbReference type="Gene3D" id="3.30.70.270">
    <property type="match status" value="1"/>
</dbReference>
<dbReference type="Gene3D" id="3.30.450.20">
    <property type="entry name" value="PAS domain"/>
    <property type="match status" value="2"/>
</dbReference>
<dbReference type="PROSITE" id="PS50113">
    <property type="entry name" value="PAC"/>
    <property type="match status" value="2"/>
</dbReference>
<dbReference type="EMBL" id="QZEI01000023">
    <property type="protein sequence ID" value="RLV59998.1"/>
    <property type="molecule type" value="Genomic_DNA"/>
</dbReference>
<dbReference type="RefSeq" id="WP_121838741.1">
    <property type="nucleotide sequence ID" value="NZ_ML014772.1"/>
</dbReference>
<dbReference type="Pfam" id="PF00990">
    <property type="entry name" value="GGDEF"/>
    <property type="match status" value="1"/>
</dbReference>
<dbReference type="NCBIfam" id="TIGR00229">
    <property type="entry name" value="sensory_box"/>
    <property type="match status" value="2"/>
</dbReference>
<dbReference type="SUPFAM" id="SSF50969">
    <property type="entry name" value="YVTN repeat-like/Quinoprotein amine dehydrogenase"/>
    <property type="match status" value="1"/>
</dbReference>
<evidence type="ECO:0000313" key="7">
    <source>
        <dbReference type="EMBL" id="RLV59998.1"/>
    </source>
</evidence>
<dbReference type="InterPro" id="IPR043128">
    <property type="entry name" value="Rev_trsase/Diguanyl_cyclase"/>
</dbReference>
<dbReference type="Proteomes" id="UP000281474">
    <property type="component" value="Unassembled WGS sequence"/>
</dbReference>
<feature type="domain" description="PAS" evidence="3">
    <location>
        <begin position="919"/>
        <end position="965"/>
    </location>
</feature>
<feature type="domain" description="EAL" evidence="5">
    <location>
        <begin position="1215"/>
        <end position="1470"/>
    </location>
</feature>
<dbReference type="InterPro" id="IPR000014">
    <property type="entry name" value="PAS"/>
</dbReference>
<dbReference type="InterPro" id="IPR035965">
    <property type="entry name" value="PAS-like_dom_sf"/>
</dbReference>
<dbReference type="PROSITE" id="PS50887">
    <property type="entry name" value="GGDEF"/>
    <property type="match status" value="1"/>
</dbReference>
<dbReference type="Gene3D" id="2.60.40.10">
    <property type="entry name" value="Immunoglobulins"/>
    <property type="match status" value="1"/>
</dbReference>
<dbReference type="Pfam" id="PF00563">
    <property type="entry name" value="EAL"/>
    <property type="match status" value="1"/>
</dbReference>
<dbReference type="Pfam" id="PF08447">
    <property type="entry name" value="PAS_3"/>
    <property type="match status" value="1"/>
</dbReference>
<feature type="chain" id="PRO_5018327954" evidence="2">
    <location>
        <begin position="23"/>
        <end position="1476"/>
    </location>
</feature>